<reference evidence="5 6" key="1">
    <citation type="submission" date="2019-09" db="EMBL/GenBank/DDBJ databases">
        <title>Screening of Novel Bioactive Compounds from Soil-Associated.</title>
        <authorList>
            <person name="Zhao S."/>
        </authorList>
    </citation>
    <scope>NUCLEOTIDE SEQUENCE [LARGE SCALE GENOMIC DNA]</scope>
    <source>
        <strain evidence="5 6">HIT-DPA4</strain>
    </source>
</reference>
<dbReference type="PANTHER" id="PTHR19848:SF8">
    <property type="entry name" value="F-BOX AND WD REPEAT DOMAIN CONTAINING 7"/>
    <property type="match status" value="1"/>
</dbReference>
<organism evidence="5 6">
    <name type="scientific">Streptomyces luteolifulvus</name>
    <dbReference type="NCBI Taxonomy" id="2615112"/>
    <lineage>
        <taxon>Bacteria</taxon>
        <taxon>Bacillati</taxon>
        <taxon>Actinomycetota</taxon>
        <taxon>Actinomycetes</taxon>
        <taxon>Kitasatosporales</taxon>
        <taxon>Streptomycetaceae</taxon>
        <taxon>Streptomyces</taxon>
    </lineage>
</organism>
<dbReference type="EMBL" id="VZRB01000014">
    <property type="protein sequence ID" value="KAB1144730.1"/>
    <property type="molecule type" value="Genomic_DNA"/>
</dbReference>
<name>A0A6H9UZK2_9ACTN</name>
<sequence>MPDEDSAEVPEQPGDAFCVAWTSGAAADSRLLRSESGHPAAVTSVATAVVDGHALALTLHAGEDEAVRVWDLAARRLAGELVSVVKSTSLDGCRVVLTMGSERTLGVWDLETGTSRGDFASTAAVGVLDGRLVAVTIDGDQPTRVWDVAAGRQVGACLPVMDAFQLADRRAFALAGPRGGAQRVWDLSTGRTLNGADIAELEMADAEALSAPAALTVVDDRVIAVTLDDRAEPELVGDWAAGYCDDGAAIRKRQTAVLGARRVALCAGADQELRVWDFSTSAELIDGIRSLRSISAEDGLLGLSPDPAERRDRWDLIAGREGGRIGTGNTRETGPGTTSRPVERRPSGGRPLAGHRGQVWDVATSIVDGRPVAVTSGADRTVRTWALATGKQVTAPLRIEAQVMTTGVVEGHAVIVTAGKDATVRAVDAVTGDDVSPPMPSKHGRVLAVATATLDGSPIAVTVGSDRCVGMWDLTTGKAVREPLTGHSSPVTAVATAVVDGRPVAVTGSRDTSVRLWDLTDGHQIGEPLTGHTDGVTSAVCVMVGGESAALTKGRDGTVRLWNLTTRAQITGHEATKAGVGGTLAAFNLDDGRLVVAVGHERTLRFLDATTGLPAVPDYLLPRPVRALAAAPDGYLVAAFGPEVAALRLRTTSAGGAGPRSAGRLLTPDPVMRGARRPTPRAWSGR</sequence>
<dbReference type="SMART" id="SM00320">
    <property type="entry name" value="WD40"/>
    <property type="match status" value="6"/>
</dbReference>
<dbReference type="InterPro" id="IPR001680">
    <property type="entry name" value="WD40_rpt"/>
</dbReference>
<dbReference type="InterPro" id="IPR011044">
    <property type="entry name" value="Quino_amine_DH_bsu"/>
</dbReference>
<evidence type="ECO:0000256" key="3">
    <source>
        <dbReference type="PROSITE-ProRule" id="PRU00221"/>
    </source>
</evidence>
<feature type="region of interest" description="Disordered" evidence="4">
    <location>
        <begin position="653"/>
        <end position="686"/>
    </location>
</feature>
<protein>
    <submittedName>
        <fullName evidence="5">Uncharacterized protein</fullName>
    </submittedName>
</protein>
<dbReference type="SUPFAM" id="SSF50978">
    <property type="entry name" value="WD40 repeat-like"/>
    <property type="match status" value="1"/>
</dbReference>
<evidence type="ECO:0000313" key="6">
    <source>
        <dbReference type="Proteomes" id="UP000442707"/>
    </source>
</evidence>
<evidence type="ECO:0000256" key="4">
    <source>
        <dbReference type="SAM" id="MobiDB-lite"/>
    </source>
</evidence>
<accession>A0A6H9UZK2</accession>
<keyword evidence="2" id="KW-0677">Repeat</keyword>
<evidence type="ECO:0000256" key="2">
    <source>
        <dbReference type="ARBA" id="ARBA00022737"/>
    </source>
</evidence>
<dbReference type="InterPro" id="IPR020472">
    <property type="entry name" value="WD40_PAC1"/>
</dbReference>
<dbReference type="Pfam" id="PF00400">
    <property type="entry name" value="WD40"/>
    <property type="match status" value="3"/>
</dbReference>
<feature type="compositionally biased region" description="Polar residues" evidence="4">
    <location>
        <begin position="327"/>
        <end position="340"/>
    </location>
</feature>
<dbReference type="InterPro" id="IPR015943">
    <property type="entry name" value="WD40/YVTN_repeat-like_dom_sf"/>
</dbReference>
<dbReference type="RefSeq" id="WP_150950636.1">
    <property type="nucleotide sequence ID" value="NZ_VZRB01000014.1"/>
</dbReference>
<dbReference type="InterPro" id="IPR036322">
    <property type="entry name" value="WD40_repeat_dom_sf"/>
</dbReference>
<feature type="repeat" description="WD" evidence="3">
    <location>
        <begin position="484"/>
        <end position="527"/>
    </location>
</feature>
<dbReference type="AlphaFoldDB" id="A0A6H9UZK2"/>
<feature type="repeat" description="WD" evidence="3">
    <location>
        <begin position="352"/>
        <end position="395"/>
    </location>
</feature>
<gene>
    <name evidence="5" type="ORF">F7R91_21075</name>
</gene>
<comment type="caution">
    <text evidence="5">The sequence shown here is derived from an EMBL/GenBank/DDBJ whole genome shotgun (WGS) entry which is preliminary data.</text>
</comment>
<dbReference type="Proteomes" id="UP000442707">
    <property type="component" value="Unassembled WGS sequence"/>
</dbReference>
<keyword evidence="1 3" id="KW-0853">WD repeat</keyword>
<dbReference type="Gene3D" id="2.130.10.10">
    <property type="entry name" value="YVTN repeat-like/Quinoprotein amine dehydrogenase"/>
    <property type="match status" value="3"/>
</dbReference>
<dbReference type="PANTHER" id="PTHR19848">
    <property type="entry name" value="WD40 REPEAT PROTEIN"/>
    <property type="match status" value="1"/>
</dbReference>
<proteinExistence type="predicted"/>
<feature type="repeat" description="WD" evidence="3">
    <location>
        <begin position="529"/>
        <end position="572"/>
    </location>
</feature>
<dbReference type="SUPFAM" id="SSF50969">
    <property type="entry name" value="YVTN repeat-like/Quinoprotein amine dehydrogenase"/>
    <property type="match status" value="1"/>
</dbReference>
<dbReference type="PROSITE" id="PS50294">
    <property type="entry name" value="WD_REPEATS_REGION"/>
    <property type="match status" value="1"/>
</dbReference>
<evidence type="ECO:0000313" key="5">
    <source>
        <dbReference type="EMBL" id="KAB1144730.1"/>
    </source>
</evidence>
<evidence type="ECO:0000256" key="1">
    <source>
        <dbReference type="ARBA" id="ARBA00022574"/>
    </source>
</evidence>
<keyword evidence="6" id="KW-1185">Reference proteome</keyword>
<feature type="region of interest" description="Disordered" evidence="4">
    <location>
        <begin position="320"/>
        <end position="355"/>
    </location>
</feature>
<dbReference type="InterPro" id="IPR019775">
    <property type="entry name" value="WD40_repeat_CS"/>
</dbReference>
<dbReference type="PROSITE" id="PS00678">
    <property type="entry name" value="WD_REPEATS_1"/>
    <property type="match status" value="1"/>
</dbReference>
<dbReference type="PRINTS" id="PR00320">
    <property type="entry name" value="GPROTEINBRPT"/>
</dbReference>
<dbReference type="PROSITE" id="PS50082">
    <property type="entry name" value="WD_REPEATS_2"/>
    <property type="match status" value="3"/>
</dbReference>